<evidence type="ECO:0000256" key="4">
    <source>
        <dbReference type="PROSITE-ProRule" id="PRU00277"/>
    </source>
</evidence>
<dbReference type="PROSITE" id="PS50059">
    <property type="entry name" value="FKBP_PPIASE"/>
    <property type="match status" value="1"/>
</dbReference>
<keyword evidence="9" id="KW-1185">Reference proteome</keyword>
<dbReference type="PANTHER" id="PTHR10516">
    <property type="entry name" value="PEPTIDYL-PROLYL CIS-TRANS ISOMERASE"/>
    <property type="match status" value="1"/>
</dbReference>
<feature type="domain" description="PPIase FKBP-type" evidence="7">
    <location>
        <begin position="223"/>
        <end position="310"/>
    </location>
</feature>
<dbReference type="RefSeq" id="WP_045274643.1">
    <property type="nucleotide sequence ID" value="NZ_BAAAUP010000010.1"/>
</dbReference>
<dbReference type="PANTHER" id="PTHR10516:SF443">
    <property type="entry name" value="FK506-BINDING PROTEIN 59-RELATED"/>
    <property type="match status" value="1"/>
</dbReference>
<organism evidence="8 9">
    <name type="scientific">Microbacterium terrae</name>
    <dbReference type="NCBI Taxonomy" id="69369"/>
    <lineage>
        <taxon>Bacteria</taxon>
        <taxon>Bacillati</taxon>
        <taxon>Actinomycetota</taxon>
        <taxon>Actinomycetes</taxon>
        <taxon>Micrococcales</taxon>
        <taxon>Microbacteriaceae</taxon>
        <taxon>Microbacterium</taxon>
    </lineage>
</organism>
<dbReference type="Proteomes" id="UP000033956">
    <property type="component" value="Unassembled WGS sequence"/>
</dbReference>
<evidence type="ECO:0000256" key="6">
    <source>
        <dbReference type="SAM" id="SignalP"/>
    </source>
</evidence>
<evidence type="ECO:0000256" key="2">
    <source>
        <dbReference type="ARBA" id="ARBA00023110"/>
    </source>
</evidence>
<dbReference type="STRING" id="92835.RS81_00638"/>
<name>A0A0M2HI20_9MICO</name>
<dbReference type="AlphaFoldDB" id="A0A0M2HI20"/>
<dbReference type="Pfam" id="PF00254">
    <property type="entry name" value="FKBP_C"/>
    <property type="match status" value="1"/>
</dbReference>
<dbReference type="OrthoDB" id="25996at2"/>
<comment type="similarity">
    <text evidence="5">Belongs to the FKBP-type PPIase family.</text>
</comment>
<keyword evidence="2 4" id="KW-0697">Rotamase</keyword>
<accession>A0A0M2HI20</accession>
<dbReference type="EC" id="5.2.1.8" evidence="5"/>
<comment type="caution">
    <text evidence="8">The sequence shown here is derived from an EMBL/GenBank/DDBJ whole genome shotgun (WGS) entry which is preliminary data.</text>
</comment>
<evidence type="ECO:0000256" key="3">
    <source>
        <dbReference type="ARBA" id="ARBA00023235"/>
    </source>
</evidence>
<keyword evidence="3 4" id="KW-0413">Isomerase</keyword>
<feature type="signal peptide" evidence="6">
    <location>
        <begin position="1"/>
        <end position="25"/>
    </location>
</feature>
<gene>
    <name evidence="8" type="primary">fkbP_1</name>
    <name evidence="8" type="ORF">RS81_00638</name>
</gene>
<dbReference type="EMBL" id="JYIZ01000034">
    <property type="protein sequence ID" value="KJL43961.1"/>
    <property type="molecule type" value="Genomic_DNA"/>
</dbReference>
<dbReference type="InterPro" id="IPR050689">
    <property type="entry name" value="FKBP-type_PPIase"/>
</dbReference>
<dbReference type="GO" id="GO:0003755">
    <property type="term" value="F:peptidyl-prolyl cis-trans isomerase activity"/>
    <property type="evidence" value="ECO:0007669"/>
    <property type="project" value="UniProtKB-UniRule"/>
</dbReference>
<keyword evidence="6" id="KW-0732">Signal</keyword>
<dbReference type="PROSITE" id="PS51257">
    <property type="entry name" value="PROKAR_LIPOPROTEIN"/>
    <property type="match status" value="1"/>
</dbReference>
<proteinExistence type="inferred from homology"/>
<evidence type="ECO:0000313" key="9">
    <source>
        <dbReference type="Proteomes" id="UP000033956"/>
    </source>
</evidence>
<evidence type="ECO:0000313" key="8">
    <source>
        <dbReference type="EMBL" id="KJL43961.1"/>
    </source>
</evidence>
<evidence type="ECO:0000256" key="1">
    <source>
        <dbReference type="ARBA" id="ARBA00000971"/>
    </source>
</evidence>
<reference evidence="8 9" key="1">
    <citation type="submission" date="2015-02" db="EMBL/GenBank/DDBJ databases">
        <title>Draft genome sequences of ten Microbacterium spp. with emphasis on heavy metal contaminated environments.</title>
        <authorList>
            <person name="Corretto E."/>
        </authorList>
    </citation>
    <scope>NUCLEOTIDE SEQUENCE [LARGE SCALE GENOMIC DNA]</scope>
    <source>
        <strain evidence="8 9">DSM 12510</strain>
    </source>
</reference>
<sequence length="313" mass="31785">MRFRPLAALSVAAVSALLLVGCSSSSPESTPTPTDTAGADLCSVAAPEGDVASSITVSGEVGAVPTVEFETPLEITTSERAVAVEGDGDAISDGDYVSYALGIYDATTGEPLQEAGFDGTALPAMPISVGSGPDVFFGCATEGSRIVMTVPDAGSGAQVYVIDVLDIVPADAWCAVSEPTGEFPSVEFDADGNPTVTIPDAEAPADVQLEVLEEGDGATVEAGDSVTVDYQGVKWSDGSVFDSSYERGEPATFATTGVVTGFQRALEGQTVGTKLVVSMSPGCGYGEEGSSTHELAGETLVFVVEIIETTPAE</sequence>
<evidence type="ECO:0000259" key="7">
    <source>
        <dbReference type="PROSITE" id="PS50059"/>
    </source>
</evidence>
<protein>
    <recommendedName>
        <fullName evidence="5">Peptidyl-prolyl cis-trans isomerase</fullName>
        <ecNumber evidence="5">5.2.1.8</ecNumber>
    </recommendedName>
</protein>
<dbReference type="PATRIC" id="fig|92835.4.peg.655"/>
<dbReference type="InterPro" id="IPR001179">
    <property type="entry name" value="PPIase_FKBP_dom"/>
</dbReference>
<dbReference type="InterPro" id="IPR046357">
    <property type="entry name" value="PPIase_dom_sf"/>
</dbReference>
<evidence type="ECO:0000256" key="5">
    <source>
        <dbReference type="RuleBase" id="RU003915"/>
    </source>
</evidence>
<comment type="catalytic activity">
    <reaction evidence="1 4 5">
        <text>[protein]-peptidylproline (omega=180) = [protein]-peptidylproline (omega=0)</text>
        <dbReference type="Rhea" id="RHEA:16237"/>
        <dbReference type="Rhea" id="RHEA-COMP:10747"/>
        <dbReference type="Rhea" id="RHEA-COMP:10748"/>
        <dbReference type="ChEBI" id="CHEBI:83833"/>
        <dbReference type="ChEBI" id="CHEBI:83834"/>
        <dbReference type="EC" id="5.2.1.8"/>
    </reaction>
</comment>
<dbReference type="SUPFAM" id="SSF54534">
    <property type="entry name" value="FKBP-like"/>
    <property type="match status" value="1"/>
</dbReference>
<feature type="chain" id="PRO_5038376154" description="Peptidyl-prolyl cis-trans isomerase" evidence="6">
    <location>
        <begin position="26"/>
        <end position="313"/>
    </location>
</feature>
<dbReference type="Gene3D" id="3.10.50.40">
    <property type="match status" value="1"/>
</dbReference>